<keyword evidence="1" id="KW-1133">Transmembrane helix</keyword>
<evidence type="ECO:0000313" key="2">
    <source>
        <dbReference type="EMBL" id="EKU27833.1"/>
    </source>
</evidence>
<name>K8ZMQ7_9ENTE</name>
<comment type="caution">
    <text evidence="2">The sequence shown here is derived from an EMBL/GenBank/DDBJ whole genome shotgun (WGS) entry which is preliminary data.</text>
</comment>
<keyword evidence="1" id="KW-0472">Membrane</keyword>
<dbReference type="Proteomes" id="UP000016057">
    <property type="component" value="Unassembled WGS sequence"/>
</dbReference>
<organism evidence="2 3">
    <name type="scientific">Catellicoccus marimammalium M35/04/3</name>
    <dbReference type="NCBI Taxonomy" id="1234409"/>
    <lineage>
        <taxon>Bacteria</taxon>
        <taxon>Bacillati</taxon>
        <taxon>Bacillota</taxon>
        <taxon>Bacilli</taxon>
        <taxon>Lactobacillales</taxon>
        <taxon>Enterococcaceae</taxon>
        <taxon>Catellicoccus</taxon>
    </lineage>
</organism>
<sequence>MNRVQLQKQFILQWILILCIGVIVCGGIQTAQAFVDNEGHAATVGVRFNRPLHMKEVLHPDKELMEQLEREHRQYAEGKHIAMTTEEGKFIAMLIGYSLIIIAGIQFFKGRNMRS</sequence>
<dbReference type="EMBL" id="AMYT01000008">
    <property type="protein sequence ID" value="EKU27833.1"/>
    <property type="molecule type" value="Genomic_DNA"/>
</dbReference>
<feature type="transmembrane region" description="Helical" evidence="1">
    <location>
        <begin position="90"/>
        <end position="108"/>
    </location>
</feature>
<dbReference type="STRING" id="1234409.C683_0298"/>
<dbReference type="AlphaFoldDB" id="K8ZMQ7"/>
<reference evidence="2 3" key="1">
    <citation type="journal article" date="2013" name="Genome Announc.">
        <title>Draft Genome Sequence of Catellicoccus marimammalium, a Novel Species Commonly Found in Gull Feces.</title>
        <authorList>
            <person name="Weigand M.R."/>
            <person name="Ryu H."/>
            <person name="Bozcek L."/>
            <person name="Konstantinidis K.T."/>
            <person name="Santo Domingo J.W."/>
        </authorList>
    </citation>
    <scope>NUCLEOTIDE SEQUENCE [LARGE SCALE GENOMIC DNA]</scope>
    <source>
        <strain evidence="2 3">M35/04/3</strain>
    </source>
</reference>
<keyword evidence="1" id="KW-0812">Transmembrane</keyword>
<proteinExistence type="predicted"/>
<evidence type="ECO:0000313" key="3">
    <source>
        <dbReference type="Proteomes" id="UP000016057"/>
    </source>
</evidence>
<keyword evidence="3" id="KW-1185">Reference proteome</keyword>
<protein>
    <submittedName>
        <fullName evidence="2">Uncharacterized protein</fullName>
    </submittedName>
</protein>
<evidence type="ECO:0000256" key="1">
    <source>
        <dbReference type="SAM" id="Phobius"/>
    </source>
</evidence>
<accession>K8ZMQ7</accession>
<gene>
    <name evidence="2" type="ORF">C683_0298</name>
</gene>
<dbReference type="RefSeq" id="WP_009488572.1">
    <property type="nucleotide sequence ID" value="NZ_AMYT01000008.1"/>
</dbReference>
<feature type="transmembrane region" description="Helical" evidence="1">
    <location>
        <begin position="12"/>
        <end position="35"/>
    </location>
</feature>